<evidence type="ECO:0000313" key="1">
    <source>
        <dbReference type="EMBL" id="GES91170.1"/>
    </source>
</evidence>
<organism evidence="1 2">
    <name type="scientific">Rhizophagus clarus</name>
    <dbReference type="NCBI Taxonomy" id="94130"/>
    <lineage>
        <taxon>Eukaryota</taxon>
        <taxon>Fungi</taxon>
        <taxon>Fungi incertae sedis</taxon>
        <taxon>Mucoromycota</taxon>
        <taxon>Glomeromycotina</taxon>
        <taxon>Glomeromycetes</taxon>
        <taxon>Glomerales</taxon>
        <taxon>Glomeraceae</taxon>
        <taxon>Rhizophagus</taxon>
    </lineage>
</organism>
<proteinExistence type="predicted"/>
<protein>
    <submittedName>
        <fullName evidence="1">Uncharacterized protein</fullName>
    </submittedName>
</protein>
<accession>A0A8H3LSM2</accession>
<dbReference type="AlphaFoldDB" id="A0A8H3LSM2"/>
<dbReference type="EMBL" id="BLAL01000197">
    <property type="protein sequence ID" value="GES91170.1"/>
    <property type="molecule type" value="Genomic_DNA"/>
</dbReference>
<sequence length="117" mass="13588">MAQIINCHHYLSKYMEKLVYDTKILIIINDYLKNKDKVSLFLSKSGSHTEFNEALEFDLRRQQVFDEPNMLIKNLDFVDFIVKFVSGKQNQPGKGATLHTDLLHLRINGRRCSQGSN</sequence>
<dbReference type="Proteomes" id="UP000615446">
    <property type="component" value="Unassembled WGS sequence"/>
</dbReference>
<name>A0A8H3LSM2_9GLOM</name>
<evidence type="ECO:0000313" key="2">
    <source>
        <dbReference type="Proteomes" id="UP000615446"/>
    </source>
</evidence>
<gene>
    <name evidence="1" type="ORF">RCL2_001800400</name>
</gene>
<reference evidence="1" key="1">
    <citation type="submission" date="2019-10" db="EMBL/GenBank/DDBJ databases">
        <title>Conservation and host-specific expression of non-tandemly repeated heterogenous ribosome RNA gene in arbuscular mycorrhizal fungi.</title>
        <authorList>
            <person name="Maeda T."/>
            <person name="Kobayashi Y."/>
            <person name="Nakagawa T."/>
            <person name="Ezawa T."/>
            <person name="Yamaguchi K."/>
            <person name="Bino T."/>
            <person name="Nishimoto Y."/>
            <person name="Shigenobu S."/>
            <person name="Kawaguchi M."/>
        </authorList>
    </citation>
    <scope>NUCLEOTIDE SEQUENCE</scope>
    <source>
        <strain evidence="1">HR1</strain>
    </source>
</reference>
<comment type="caution">
    <text evidence="1">The sequence shown here is derived from an EMBL/GenBank/DDBJ whole genome shotgun (WGS) entry which is preliminary data.</text>
</comment>